<comment type="caution">
    <text evidence="2">The sequence shown here is derived from an EMBL/GenBank/DDBJ whole genome shotgun (WGS) entry which is preliminary data.</text>
</comment>
<evidence type="ECO:0000256" key="1">
    <source>
        <dbReference type="ARBA" id="ARBA00009981"/>
    </source>
</evidence>
<sequence length="83" mass="9772">MRIESISYVKKNAAHLELDDEPIIVTQNGKPVYVIESYEERIRRDEAIALLKLLSLGEKDYRDDRVMSGEELMTSIRRKYLKE</sequence>
<dbReference type="Proteomes" id="UP001500604">
    <property type="component" value="Unassembled WGS sequence"/>
</dbReference>
<evidence type="ECO:0000313" key="3">
    <source>
        <dbReference type="Proteomes" id="UP001500604"/>
    </source>
</evidence>
<keyword evidence="3" id="KW-1185">Reference proteome</keyword>
<protein>
    <submittedName>
        <fullName evidence="2">Type II toxin-antitoxin system prevent-host-death family antitoxin</fullName>
    </submittedName>
</protein>
<reference evidence="3" key="1">
    <citation type="journal article" date="2019" name="Int. J. Syst. Evol. Microbiol.">
        <title>The Global Catalogue of Microorganisms (GCM) 10K type strain sequencing project: providing services to taxonomists for standard genome sequencing and annotation.</title>
        <authorList>
            <consortium name="The Broad Institute Genomics Platform"/>
            <consortium name="The Broad Institute Genome Sequencing Center for Infectious Disease"/>
            <person name="Wu L."/>
            <person name="Ma J."/>
        </authorList>
    </citation>
    <scope>NUCLEOTIDE SEQUENCE [LARGE SCALE GENOMIC DNA]</scope>
    <source>
        <strain evidence="3">JCM 17805</strain>
    </source>
</reference>
<organism evidence="2 3">
    <name type="scientific">Kistimonas scapharcae</name>
    <dbReference type="NCBI Taxonomy" id="1036133"/>
    <lineage>
        <taxon>Bacteria</taxon>
        <taxon>Pseudomonadati</taxon>
        <taxon>Pseudomonadota</taxon>
        <taxon>Gammaproteobacteria</taxon>
        <taxon>Oceanospirillales</taxon>
        <taxon>Endozoicomonadaceae</taxon>
        <taxon>Kistimonas</taxon>
    </lineage>
</organism>
<dbReference type="RefSeq" id="WP_345195835.1">
    <property type="nucleotide sequence ID" value="NZ_BAABFL010000318.1"/>
</dbReference>
<dbReference type="InterPro" id="IPR036165">
    <property type="entry name" value="YefM-like_sf"/>
</dbReference>
<comment type="similarity">
    <text evidence="1">Belongs to the phD/YefM antitoxin family.</text>
</comment>
<evidence type="ECO:0000313" key="2">
    <source>
        <dbReference type="EMBL" id="GAA4649828.1"/>
    </source>
</evidence>
<name>A0ABP8V0U3_9GAMM</name>
<accession>A0ABP8V0U3</accession>
<gene>
    <name evidence="2" type="ORF">GCM10023116_21090</name>
</gene>
<dbReference type="EMBL" id="BAABFL010000318">
    <property type="protein sequence ID" value="GAA4649828.1"/>
    <property type="molecule type" value="Genomic_DNA"/>
</dbReference>
<proteinExistence type="inferred from homology"/>
<dbReference type="SUPFAM" id="SSF143120">
    <property type="entry name" value="YefM-like"/>
    <property type="match status" value="1"/>
</dbReference>
<dbReference type="NCBIfam" id="TIGR01552">
    <property type="entry name" value="phd_fam"/>
    <property type="match status" value="1"/>
</dbReference>